<organism evidence="5 6">
    <name type="scientific">Bacillus timonensis</name>
    <dbReference type="NCBI Taxonomy" id="1033734"/>
    <lineage>
        <taxon>Bacteria</taxon>
        <taxon>Bacillati</taxon>
        <taxon>Bacillota</taxon>
        <taxon>Bacilli</taxon>
        <taxon>Bacillales</taxon>
        <taxon>Bacillaceae</taxon>
        <taxon>Bacillus</taxon>
    </lineage>
</organism>
<name>A0A4S3PQA9_9BACI</name>
<evidence type="ECO:0000259" key="3">
    <source>
        <dbReference type="Pfam" id="PF02638"/>
    </source>
</evidence>
<dbReference type="Pfam" id="PF16373">
    <property type="entry name" value="DUF4985"/>
    <property type="match status" value="1"/>
</dbReference>
<keyword evidence="1 2" id="KW-0732">Signal</keyword>
<dbReference type="InterPro" id="IPR017853">
    <property type="entry name" value="GH"/>
</dbReference>
<dbReference type="Pfam" id="PF02638">
    <property type="entry name" value="GHL10"/>
    <property type="match status" value="2"/>
</dbReference>
<dbReference type="RefSeq" id="WP_136380155.1">
    <property type="nucleotide sequence ID" value="NZ_SLUB01000024.1"/>
</dbReference>
<feature type="domain" description="DUF4985" evidence="4">
    <location>
        <begin position="425"/>
        <end position="536"/>
    </location>
</feature>
<feature type="signal peptide" evidence="2">
    <location>
        <begin position="1"/>
        <end position="23"/>
    </location>
</feature>
<evidence type="ECO:0000256" key="2">
    <source>
        <dbReference type="SAM" id="SignalP"/>
    </source>
</evidence>
<keyword evidence="6" id="KW-1185">Reference proteome</keyword>
<proteinExistence type="predicted"/>
<dbReference type="PANTHER" id="PTHR43405">
    <property type="entry name" value="GLYCOSYL HYDROLASE DIGH"/>
    <property type="match status" value="1"/>
</dbReference>
<evidence type="ECO:0000259" key="4">
    <source>
        <dbReference type="Pfam" id="PF16373"/>
    </source>
</evidence>
<dbReference type="InterPro" id="IPR032280">
    <property type="entry name" value="DUF4985"/>
</dbReference>
<reference evidence="5 6" key="1">
    <citation type="journal article" date="2019" name="Indoor Air">
        <title>Impacts of indoor surface finishes on bacterial viability.</title>
        <authorList>
            <person name="Hu J."/>
            <person name="Maamar S.B."/>
            <person name="Glawe A.J."/>
            <person name="Gottel N."/>
            <person name="Gilbert J.A."/>
            <person name="Hartmann E.M."/>
        </authorList>
    </citation>
    <scope>NUCLEOTIDE SEQUENCE [LARGE SCALE GENOMIC DNA]</scope>
    <source>
        <strain evidence="5 6">AF060A6</strain>
    </source>
</reference>
<evidence type="ECO:0008006" key="7">
    <source>
        <dbReference type="Google" id="ProtNLM"/>
    </source>
</evidence>
<feature type="chain" id="PRO_5020355160" description="Family 10 glycosylhydrolase" evidence="2">
    <location>
        <begin position="24"/>
        <end position="559"/>
    </location>
</feature>
<dbReference type="SUPFAM" id="SSF51445">
    <property type="entry name" value="(Trans)glycosidases"/>
    <property type="match status" value="1"/>
</dbReference>
<dbReference type="EMBL" id="SLUB01000024">
    <property type="protein sequence ID" value="THE11820.1"/>
    <property type="molecule type" value="Genomic_DNA"/>
</dbReference>
<comment type="caution">
    <text evidence="5">The sequence shown here is derived from an EMBL/GenBank/DDBJ whole genome shotgun (WGS) entry which is preliminary data.</text>
</comment>
<dbReference type="STRING" id="1033734.GCA_000285535_00924"/>
<evidence type="ECO:0000313" key="5">
    <source>
        <dbReference type="EMBL" id="THE11820.1"/>
    </source>
</evidence>
<accession>A0A4S3PQA9</accession>
<dbReference type="InterPro" id="IPR052177">
    <property type="entry name" value="Divisome_Glycosyl_Hydrolase"/>
</dbReference>
<feature type="domain" description="Glycosyl hydrolase-like 10" evidence="3">
    <location>
        <begin position="275"/>
        <end position="420"/>
    </location>
</feature>
<dbReference type="PANTHER" id="PTHR43405:SF1">
    <property type="entry name" value="GLYCOSYL HYDROLASE DIGH"/>
    <property type="match status" value="1"/>
</dbReference>
<protein>
    <recommendedName>
        <fullName evidence="7">Family 10 glycosylhydrolase</fullName>
    </recommendedName>
</protein>
<evidence type="ECO:0000313" key="6">
    <source>
        <dbReference type="Proteomes" id="UP000306477"/>
    </source>
</evidence>
<dbReference type="InterPro" id="IPR003790">
    <property type="entry name" value="GHL10"/>
</dbReference>
<evidence type="ECO:0000256" key="1">
    <source>
        <dbReference type="ARBA" id="ARBA00022729"/>
    </source>
</evidence>
<gene>
    <name evidence="5" type="ORF">E1I69_13740</name>
</gene>
<dbReference type="AlphaFoldDB" id="A0A4S3PQA9"/>
<dbReference type="Gene3D" id="3.20.20.80">
    <property type="entry name" value="Glycosidases"/>
    <property type="match status" value="2"/>
</dbReference>
<dbReference type="Proteomes" id="UP000306477">
    <property type="component" value="Unassembled WGS sequence"/>
</dbReference>
<sequence length="559" mass="63483">MKKLIAVVTAFLLLTFLVIPVSAKGGNDTARKNVLQNIVKDPDKKARILWYDLSANIEYLNTKEKVKEIVGKTAKANIDTIILDIKNSTGFVAYNSNLAPHASTSKKIDKFQGYPENYDLLQNVVEEAHKYGIKVHAAINVFSEGSTTYQEGPAYENPEWQSVIYEGSRVATAANRETRKIDGSNTTRNTNYLVLYTPDKYDVSPANRWGAEVQVTDGVVTQVSDRNTFGTPALEIPESGYVLSGHGTARTWLLDNVKVGDTIDVASTEIKLVPSSQAAGHSTFVNPIREDVQNYELGIIEELVTNYDVDGIVLDRARYNNIYADFSELSREKFEEYIGYEVDNFPQDIFEIKFAENGQQNMVEGPLYQKWIEWRAGNIQSFFKKAEKTIHDIKDEVYFSTYVGAWYSDYYSEGVNWASKTYQPDYSWTSPDYHKTGYAETLDFIMTGTYFEHVTKDEAIANGRIAEHSVEGSAELAMDVINESTFVYGSLYLNQYINNPEQFRKALRKDIELTHGVMIFDLVYLELFDWWHIVEEEFAKPSTAPHHIPGFLKMVRSDT</sequence>
<feature type="domain" description="Glycosyl hydrolase-like 10" evidence="3">
    <location>
        <begin position="47"/>
        <end position="139"/>
    </location>
</feature>
<dbReference type="OrthoDB" id="9760892at2"/>